<proteinExistence type="predicted"/>
<evidence type="ECO:0000256" key="1">
    <source>
        <dbReference type="SAM" id="Phobius"/>
    </source>
</evidence>
<keyword evidence="1" id="KW-0812">Transmembrane</keyword>
<keyword evidence="1" id="KW-1133">Transmembrane helix</keyword>
<keyword evidence="4" id="KW-1185">Reference proteome</keyword>
<reference evidence="4" key="1">
    <citation type="journal article" date="2019" name="Int. J. Syst. Evol. Microbiol.">
        <title>The Global Catalogue of Microorganisms (GCM) 10K type strain sequencing project: providing services to taxonomists for standard genome sequencing and annotation.</title>
        <authorList>
            <consortium name="The Broad Institute Genomics Platform"/>
            <consortium name="The Broad Institute Genome Sequencing Center for Infectious Disease"/>
            <person name="Wu L."/>
            <person name="Ma J."/>
        </authorList>
    </citation>
    <scope>NUCLEOTIDE SEQUENCE [LARGE SCALE GENOMIC DNA]</scope>
    <source>
        <strain evidence="4">CCM 8925</strain>
    </source>
</reference>
<organism evidence="3 4">
    <name type="scientific">Loigolactobacillus binensis</name>
    <dbReference type="NCBI Taxonomy" id="2559922"/>
    <lineage>
        <taxon>Bacteria</taxon>
        <taxon>Bacillati</taxon>
        <taxon>Bacillota</taxon>
        <taxon>Bacilli</taxon>
        <taxon>Lactobacillales</taxon>
        <taxon>Lactobacillaceae</taxon>
        <taxon>Loigolactobacillus</taxon>
    </lineage>
</organism>
<dbReference type="PANTHER" id="PTHR37312">
    <property type="entry name" value="MEMBRANE-BOUND ACYLTRANSFERASE YKRP-RELATED"/>
    <property type="match status" value="1"/>
</dbReference>
<feature type="transmembrane region" description="Helical" evidence="1">
    <location>
        <begin position="33"/>
        <end position="54"/>
    </location>
</feature>
<evidence type="ECO:0000313" key="4">
    <source>
        <dbReference type="Proteomes" id="UP001597104"/>
    </source>
</evidence>
<keyword evidence="3" id="KW-0012">Acyltransferase</keyword>
<dbReference type="RefSeq" id="WP_137637854.1">
    <property type="nucleotide sequence ID" value="NZ_BJDN01000014.1"/>
</dbReference>
<keyword evidence="1" id="KW-0472">Membrane</keyword>
<feature type="transmembrane region" description="Helical" evidence="1">
    <location>
        <begin position="66"/>
        <end position="88"/>
    </location>
</feature>
<evidence type="ECO:0000313" key="3">
    <source>
        <dbReference type="EMBL" id="MFD0897644.1"/>
    </source>
</evidence>
<dbReference type="InterPro" id="IPR002656">
    <property type="entry name" value="Acyl_transf_3_dom"/>
</dbReference>
<feature type="transmembrane region" description="Helical" evidence="1">
    <location>
        <begin position="245"/>
        <end position="263"/>
    </location>
</feature>
<keyword evidence="3" id="KW-0808">Transferase</keyword>
<protein>
    <submittedName>
        <fullName evidence="3">Acyltransferase family protein</fullName>
    </submittedName>
</protein>
<dbReference type="Proteomes" id="UP001597104">
    <property type="component" value="Unassembled WGS sequence"/>
</dbReference>
<dbReference type="Pfam" id="PF01757">
    <property type="entry name" value="Acyl_transf_3"/>
    <property type="match status" value="1"/>
</dbReference>
<feature type="transmembrane region" description="Helical" evidence="1">
    <location>
        <begin position="217"/>
        <end position="239"/>
    </location>
</feature>
<dbReference type="PANTHER" id="PTHR37312:SF1">
    <property type="entry name" value="MEMBRANE-BOUND ACYLTRANSFERASE YKRP-RELATED"/>
    <property type="match status" value="1"/>
</dbReference>
<evidence type="ECO:0000259" key="2">
    <source>
        <dbReference type="Pfam" id="PF01757"/>
    </source>
</evidence>
<gene>
    <name evidence="3" type="ORF">ACFQZ7_07810</name>
</gene>
<name>A0ABW3EFL0_9LACO</name>
<feature type="transmembrane region" description="Helical" evidence="1">
    <location>
        <begin position="187"/>
        <end position="205"/>
    </location>
</feature>
<dbReference type="InterPro" id="IPR052734">
    <property type="entry name" value="Nod_factor_acetyltransferase"/>
</dbReference>
<feature type="transmembrane region" description="Helical" evidence="1">
    <location>
        <begin position="7"/>
        <end position="27"/>
    </location>
</feature>
<dbReference type="EMBL" id="JBHTIO010000038">
    <property type="protein sequence ID" value="MFD0897644.1"/>
    <property type="molecule type" value="Genomic_DNA"/>
</dbReference>
<comment type="caution">
    <text evidence="3">The sequence shown here is derived from an EMBL/GenBank/DDBJ whole genome shotgun (WGS) entry which is preliminary data.</text>
</comment>
<feature type="transmembrane region" description="Helical" evidence="1">
    <location>
        <begin position="130"/>
        <end position="152"/>
    </location>
</feature>
<feature type="domain" description="Acyltransferase 3" evidence="2">
    <location>
        <begin position="7"/>
        <end position="327"/>
    </location>
</feature>
<feature type="transmembrane region" description="Helical" evidence="1">
    <location>
        <begin position="164"/>
        <end position="181"/>
    </location>
</feature>
<sequence>MRVKRITWIDIVRAVGMVLIITGHTLFTYQFSYFARAIYAVHVPIFFILSGYLFRKKPLKKQVRNLFSSLLLPYIFTAGVIVVLSILINKTALHDLTVFASLGPSRASVLAGLYGIGTATRLTFLNNHPIIAIGAIWFLLAMFVGSVIFNLLQHLVPEGRHKLTILWILSIVLLVISTQTQYGLLPWSLNAGLMSVIFYTFGYTLHQYNFFDAIPLWSVGLGVILWGLSAWSGFFYVNVAHADNLLLAVLGAFGGSIVVCWLAQHLTQPQVVKVLLPFGRYSLIVLCAHIVDLDILRIGLSIYAHLATVGLPLLGTALAIIYRIAFASICVYFVPKMPFVRHFFLNKQYPFRRPDKIVKIA</sequence>
<feature type="transmembrane region" description="Helical" evidence="1">
    <location>
        <begin position="283"/>
        <end position="304"/>
    </location>
</feature>
<accession>A0ABW3EFL0</accession>
<feature type="transmembrane region" description="Helical" evidence="1">
    <location>
        <begin position="310"/>
        <end position="334"/>
    </location>
</feature>
<dbReference type="GO" id="GO:0016746">
    <property type="term" value="F:acyltransferase activity"/>
    <property type="evidence" value="ECO:0007669"/>
    <property type="project" value="UniProtKB-KW"/>
</dbReference>